<dbReference type="KEGG" id="mlut:JET14_15420"/>
<dbReference type="InterPro" id="IPR051446">
    <property type="entry name" value="HTH_trans_reg/aminotransferase"/>
</dbReference>
<keyword evidence="2" id="KW-0663">Pyridoxal phosphate</keyword>
<keyword evidence="7" id="KW-0032">Aminotransferase</keyword>
<dbReference type="PANTHER" id="PTHR46577">
    <property type="entry name" value="HTH-TYPE TRANSCRIPTIONAL REGULATORY PROTEIN GABR"/>
    <property type="match status" value="1"/>
</dbReference>
<evidence type="ECO:0000256" key="2">
    <source>
        <dbReference type="ARBA" id="ARBA00022898"/>
    </source>
</evidence>
<dbReference type="SUPFAM" id="SSF46785">
    <property type="entry name" value="Winged helix' DNA-binding domain"/>
    <property type="match status" value="1"/>
</dbReference>
<keyword evidence="3" id="KW-0805">Transcription regulation</keyword>
<keyword evidence="4" id="KW-0238">DNA-binding</keyword>
<evidence type="ECO:0000259" key="6">
    <source>
        <dbReference type="PROSITE" id="PS50949"/>
    </source>
</evidence>
<dbReference type="SUPFAM" id="SSF53383">
    <property type="entry name" value="PLP-dependent transferases"/>
    <property type="match status" value="1"/>
</dbReference>
<gene>
    <name evidence="7" type="ORF">JET14_15420</name>
</gene>
<evidence type="ECO:0000256" key="1">
    <source>
        <dbReference type="ARBA" id="ARBA00005384"/>
    </source>
</evidence>
<dbReference type="GO" id="GO:0030170">
    <property type="term" value="F:pyridoxal phosphate binding"/>
    <property type="evidence" value="ECO:0007669"/>
    <property type="project" value="InterPro"/>
</dbReference>
<feature type="domain" description="HTH gntR-type" evidence="6">
    <location>
        <begin position="16"/>
        <end position="84"/>
    </location>
</feature>
<dbReference type="InterPro" id="IPR015424">
    <property type="entry name" value="PyrdxlP-dep_Trfase"/>
</dbReference>
<dbReference type="GO" id="GO:0003677">
    <property type="term" value="F:DNA binding"/>
    <property type="evidence" value="ECO:0007669"/>
    <property type="project" value="UniProtKB-KW"/>
</dbReference>
<dbReference type="GO" id="GO:0003700">
    <property type="term" value="F:DNA-binding transcription factor activity"/>
    <property type="evidence" value="ECO:0007669"/>
    <property type="project" value="InterPro"/>
</dbReference>
<dbReference type="InterPro" id="IPR000524">
    <property type="entry name" value="Tscrpt_reg_HTH_GntR"/>
</dbReference>
<evidence type="ECO:0000313" key="7">
    <source>
        <dbReference type="EMBL" id="QQM29677.1"/>
    </source>
</evidence>
<evidence type="ECO:0000256" key="3">
    <source>
        <dbReference type="ARBA" id="ARBA00023015"/>
    </source>
</evidence>
<accession>A0A7T7HIC0</accession>
<reference evidence="7 8" key="1">
    <citation type="submission" date="2020-12" db="EMBL/GenBank/DDBJ databases">
        <authorList>
            <person name="Zheng R.K."/>
            <person name="Sun C.M."/>
        </authorList>
    </citation>
    <scope>NUCLEOTIDE SEQUENCE [LARGE SCALE GENOMIC DNA]</scope>
    <source>
        <strain evidence="7 8">ZRK001</strain>
    </source>
</reference>
<dbReference type="Gene3D" id="3.90.1150.10">
    <property type="entry name" value="Aspartate Aminotransferase, domain 1"/>
    <property type="match status" value="1"/>
</dbReference>
<dbReference type="CDD" id="cd07377">
    <property type="entry name" value="WHTH_GntR"/>
    <property type="match status" value="1"/>
</dbReference>
<dbReference type="PANTHER" id="PTHR46577:SF1">
    <property type="entry name" value="HTH-TYPE TRANSCRIPTIONAL REGULATORY PROTEIN GABR"/>
    <property type="match status" value="1"/>
</dbReference>
<name>A0A7T7HIC0_9HYPH</name>
<protein>
    <submittedName>
        <fullName evidence="7">PLP-dependent aminotransferase family protein</fullName>
    </submittedName>
</protein>
<dbReference type="GO" id="GO:0008483">
    <property type="term" value="F:transaminase activity"/>
    <property type="evidence" value="ECO:0007669"/>
    <property type="project" value="UniProtKB-KW"/>
</dbReference>
<dbReference type="Pfam" id="PF00392">
    <property type="entry name" value="GntR"/>
    <property type="match status" value="1"/>
</dbReference>
<keyword evidence="5" id="KW-0804">Transcription</keyword>
<organism evidence="7 8">
    <name type="scientific">Martelella lutilitoris</name>
    <dbReference type="NCBI Taxonomy" id="2583532"/>
    <lineage>
        <taxon>Bacteria</taxon>
        <taxon>Pseudomonadati</taxon>
        <taxon>Pseudomonadota</taxon>
        <taxon>Alphaproteobacteria</taxon>
        <taxon>Hyphomicrobiales</taxon>
        <taxon>Aurantimonadaceae</taxon>
        <taxon>Martelella</taxon>
    </lineage>
</organism>
<dbReference type="InterPro" id="IPR015421">
    <property type="entry name" value="PyrdxlP-dep_Trfase_major"/>
</dbReference>
<dbReference type="Gene3D" id="3.40.640.10">
    <property type="entry name" value="Type I PLP-dependent aspartate aminotransferase-like (Major domain)"/>
    <property type="match status" value="1"/>
</dbReference>
<dbReference type="Proteomes" id="UP000596083">
    <property type="component" value="Chromosome"/>
</dbReference>
<dbReference type="CDD" id="cd00609">
    <property type="entry name" value="AAT_like"/>
    <property type="match status" value="1"/>
</dbReference>
<comment type="similarity">
    <text evidence="1">In the C-terminal section; belongs to the class-I pyridoxal-phosphate-dependent aminotransferase family.</text>
</comment>
<keyword evidence="7" id="KW-0808">Transferase</keyword>
<dbReference type="InterPro" id="IPR036388">
    <property type="entry name" value="WH-like_DNA-bd_sf"/>
</dbReference>
<dbReference type="SMART" id="SM00345">
    <property type="entry name" value="HTH_GNTR"/>
    <property type="match status" value="1"/>
</dbReference>
<dbReference type="AlphaFoldDB" id="A0A7T7HIC0"/>
<dbReference type="InterPro" id="IPR015422">
    <property type="entry name" value="PyrdxlP-dep_Trfase_small"/>
</dbReference>
<evidence type="ECO:0000256" key="4">
    <source>
        <dbReference type="ARBA" id="ARBA00023125"/>
    </source>
</evidence>
<dbReference type="Gene3D" id="1.10.10.10">
    <property type="entry name" value="Winged helix-like DNA-binding domain superfamily/Winged helix DNA-binding domain"/>
    <property type="match status" value="1"/>
</dbReference>
<evidence type="ECO:0000313" key="8">
    <source>
        <dbReference type="Proteomes" id="UP000596083"/>
    </source>
</evidence>
<dbReference type="PROSITE" id="PS50949">
    <property type="entry name" value="HTH_GNTR"/>
    <property type="match status" value="1"/>
</dbReference>
<sequence>MRLQSPWQPRLTGDMDSPCDRLVAAVSEDIAAGRLEVGDRLPAHRDLAWRLGIGLGTVTKAYGILERRGLLRSVKGRGTFVAVTEARRGDVIDLSRNAPPAVISERLLSRSLNAIARRIDADVFNTYPPVTGHQRFRQEMARWFRRLGLDADPACLLLTNGAQHALSVSLSTLCGPGGTLYVEDQTYPGVINVARHLGVKLTSIAMDDEGMLPDQLERELAPSRGSNAAVYLTPTMQNPTTGSMSKARRSAIALICRKSGIIVIEDDVYALAPDPDYPPIASLAPEHVFYINSLSKTLNPALRIGGLVVPPAWLDRAETAMHASGLMISPLSCSVMEQWLLDGTADAISTAIQEEAIRRRAMATDLLGQAVRQPVHVGYHLWVPLGHSDAEALDTAAKALGILVTPPSSTSANGISSGIRLCIGAPSSEDLEQALPAIRRIVDRFRIETGAGTARNTRPLLPLR</sequence>
<proteinExistence type="inferred from homology"/>
<dbReference type="EMBL" id="CP066786">
    <property type="protein sequence ID" value="QQM29677.1"/>
    <property type="molecule type" value="Genomic_DNA"/>
</dbReference>
<dbReference type="InterPro" id="IPR036390">
    <property type="entry name" value="WH_DNA-bd_sf"/>
</dbReference>
<dbReference type="Pfam" id="PF00155">
    <property type="entry name" value="Aminotran_1_2"/>
    <property type="match status" value="1"/>
</dbReference>
<dbReference type="InterPro" id="IPR004839">
    <property type="entry name" value="Aminotransferase_I/II_large"/>
</dbReference>
<evidence type="ECO:0000256" key="5">
    <source>
        <dbReference type="ARBA" id="ARBA00023163"/>
    </source>
</evidence>